<accession>A0A326UDS5</accession>
<protein>
    <recommendedName>
        <fullName evidence="3">DNA-directed RNA polymerase specialized sigma24 family protein</fullName>
    </recommendedName>
</protein>
<name>A0A326UDS5_THEHA</name>
<comment type="caution">
    <text evidence="1">The sequence shown here is derived from an EMBL/GenBank/DDBJ whole genome shotgun (WGS) entry which is preliminary data.</text>
</comment>
<gene>
    <name evidence="1" type="ORF">EI42_00945</name>
</gene>
<dbReference type="EMBL" id="QKUF01000001">
    <property type="protein sequence ID" value="PZW36762.1"/>
    <property type="molecule type" value="Genomic_DNA"/>
</dbReference>
<evidence type="ECO:0008006" key="3">
    <source>
        <dbReference type="Google" id="ProtNLM"/>
    </source>
</evidence>
<evidence type="ECO:0000313" key="2">
    <source>
        <dbReference type="Proteomes" id="UP000248806"/>
    </source>
</evidence>
<reference evidence="1 2" key="1">
    <citation type="submission" date="2018-06" db="EMBL/GenBank/DDBJ databases">
        <title>Genomic Encyclopedia of Archaeal and Bacterial Type Strains, Phase II (KMG-II): from individual species to whole genera.</title>
        <authorList>
            <person name="Goeker M."/>
        </authorList>
    </citation>
    <scope>NUCLEOTIDE SEQUENCE [LARGE SCALE GENOMIC DNA]</scope>
    <source>
        <strain evidence="1 2">ATCC BAA-1881</strain>
    </source>
</reference>
<proteinExistence type="predicted"/>
<dbReference type="AlphaFoldDB" id="A0A326UDS5"/>
<evidence type="ECO:0000313" key="1">
    <source>
        <dbReference type="EMBL" id="PZW36762.1"/>
    </source>
</evidence>
<keyword evidence="2" id="KW-1185">Reference proteome</keyword>
<dbReference type="Proteomes" id="UP000248806">
    <property type="component" value="Unassembled WGS sequence"/>
</dbReference>
<sequence length="233" mass="27875">MGIRMDKPPGEMSLTELMECSVREMGKYRRKEPCNDQYCLEVLRRAIVERCEEAWLVLQKLFSESIRLWIGRHPSREAALRLEHEQTYMDDTFRRFWQAVSDQKLRFSTLGGALSYLHLCLNCAIMDTLRAYSRSTVEPMPDYHQGNHDEPFVVDRYHENELWHVIQSLLPGEKERRVAYLHFHCNLKPREIVRYCPDEFHSEDEIYRLKRNIMERLLRNADKIRWKLGNGDA</sequence>
<organism evidence="1 2">
    <name type="scientific">Thermosporothrix hazakensis</name>
    <dbReference type="NCBI Taxonomy" id="644383"/>
    <lineage>
        <taxon>Bacteria</taxon>
        <taxon>Bacillati</taxon>
        <taxon>Chloroflexota</taxon>
        <taxon>Ktedonobacteria</taxon>
        <taxon>Ktedonobacterales</taxon>
        <taxon>Thermosporotrichaceae</taxon>
        <taxon>Thermosporothrix</taxon>
    </lineage>
</organism>